<dbReference type="Proteomes" id="UP001567538">
    <property type="component" value="Unassembled WGS sequence"/>
</dbReference>
<keyword evidence="1" id="KW-0732">Signal</keyword>
<accession>A0ABD1IEV3</accession>
<gene>
    <name evidence="3" type="ORF">AAHA92_02742</name>
</gene>
<protein>
    <submittedName>
        <fullName evidence="3">Peptide-N4-(N-acetyl-beta-glucosaminyl)asparagine amidase A-like</fullName>
    </submittedName>
</protein>
<evidence type="ECO:0000256" key="1">
    <source>
        <dbReference type="SAM" id="SignalP"/>
    </source>
</evidence>
<dbReference type="PANTHER" id="PTHR31104">
    <property type="entry name" value="PEPTIDE-N4-(N-ACETYL-BETA-GLUCOSAMINYL)ASPARAGINE AMIDASE A PROTEIN"/>
    <property type="match status" value="1"/>
</dbReference>
<sequence length="556" mass="62295">MAPLILLLTLSLLQTPPSAANLHKTAAFRSHSSAAAPTPTIYFEVTRPIPVPNTEPCSHSILHNQEFAYTYAKPPILVKFTPKCRDLGKVVLEWTATCRGRQFDRIFGVWLGGVELLRSCTAEPTPAGIVWTVKKDVSRYRSLFLKKQNVSVYMGNIVDTTYTGIYHVNLTFHFYPTAGDVSRSPADLILPISRAPPLNGGAWFEIQNSTDIQGKELTIPSNAYRAVMEVYVSFHENDEFWYSNFPNEYISVNNLTGVAGNGPFREVVVRLDDAVVGAVWPFTVIYTGGVNPFFWRPVSAIGSFNLPTYDVEITPFLGKLLDSKPHSFGFSVTNGLNVWYVDANLHLWLDSEWERTSGEVLEHTASSPLSSSTKSRVSASVGKFSAKFSRSVVARGRVESSHGVITTESRQELRYKNKMELRKDGDFQVLDQVIKARGDVAAVTASGAVFSGGSRSKMGVRLYSEANENSYRGNVKLVLEEKWRERSEFGTRFGRLKNSQSAGGYLVVENKSLRGLGRTEQDYRYHGNDYCYFRKVRSANYTILHDREERSICKHI</sequence>
<dbReference type="InterPro" id="IPR056948">
    <property type="entry name" value="PNGaseA_N"/>
</dbReference>
<evidence type="ECO:0000313" key="3">
    <source>
        <dbReference type="EMBL" id="KAL1567244.1"/>
    </source>
</evidence>
<keyword evidence="4" id="KW-1185">Reference proteome</keyword>
<comment type="caution">
    <text evidence="3">The sequence shown here is derived from an EMBL/GenBank/DDBJ whole genome shotgun (WGS) entry which is preliminary data.</text>
</comment>
<feature type="signal peptide" evidence="1">
    <location>
        <begin position="1"/>
        <end position="20"/>
    </location>
</feature>
<name>A0ABD1IEV3_SALDI</name>
<dbReference type="Pfam" id="PF25156">
    <property type="entry name" value="PNGase_A_C"/>
    <property type="match status" value="1"/>
</dbReference>
<evidence type="ECO:0000313" key="4">
    <source>
        <dbReference type="Proteomes" id="UP001567538"/>
    </source>
</evidence>
<proteinExistence type="predicted"/>
<dbReference type="EMBL" id="JBEAFC010000002">
    <property type="protein sequence ID" value="KAL1567244.1"/>
    <property type="molecule type" value="Genomic_DNA"/>
</dbReference>
<dbReference type="Pfam" id="PF12222">
    <property type="entry name" value="PNGaseA"/>
    <property type="match status" value="1"/>
</dbReference>
<feature type="domain" description="Peptide N-acetyl-beta-D-glucosaminyl asparaginase amidase A N-terminal" evidence="2">
    <location>
        <begin position="56"/>
        <end position="364"/>
    </location>
</feature>
<dbReference type="InterPro" id="IPR021102">
    <property type="entry name" value="PNGase_A"/>
</dbReference>
<organism evidence="3 4">
    <name type="scientific">Salvia divinorum</name>
    <name type="common">Maria pastora</name>
    <name type="synonym">Diviner's sage</name>
    <dbReference type="NCBI Taxonomy" id="28513"/>
    <lineage>
        <taxon>Eukaryota</taxon>
        <taxon>Viridiplantae</taxon>
        <taxon>Streptophyta</taxon>
        <taxon>Embryophyta</taxon>
        <taxon>Tracheophyta</taxon>
        <taxon>Spermatophyta</taxon>
        <taxon>Magnoliopsida</taxon>
        <taxon>eudicotyledons</taxon>
        <taxon>Gunneridae</taxon>
        <taxon>Pentapetalae</taxon>
        <taxon>asterids</taxon>
        <taxon>lamiids</taxon>
        <taxon>Lamiales</taxon>
        <taxon>Lamiaceae</taxon>
        <taxon>Nepetoideae</taxon>
        <taxon>Mentheae</taxon>
        <taxon>Salviinae</taxon>
        <taxon>Salvia</taxon>
        <taxon>Salvia subgen. Calosphace</taxon>
    </lineage>
</organism>
<feature type="chain" id="PRO_5044778333" evidence="1">
    <location>
        <begin position="21"/>
        <end position="556"/>
    </location>
</feature>
<evidence type="ECO:0000259" key="2">
    <source>
        <dbReference type="Pfam" id="PF12222"/>
    </source>
</evidence>
<reference evidence="3 4" key="1">
    <citation type="submission" date="2024-06" db="EMBL/GenBank/DDBJ databases">
        <title>A chromosome level genome sequence of Diviner's sage (Salvia divinorum).</title>
        <authorList>
            <person name="Ford S.A."/>
            <person name="Ro D.-K."/>
            <person name="Ness R.W."/>
            <person name="Phillips M.A."/>
        </authorList>
    </citation>
    <scope>NUCLEOTIDE SEQUENCE [LARGE SCALE GENOMIC DNA]</scope>
    <source>
        <strain evidence="3">SAF-2024a</strain>
        <tissue evidence="3">Leaf</tissue>
    </source>
</reference>
<dbReference type="AlphaFoldDB" id="A0ABD1IEV3"/>